<dbReference type="OrthoDB" id="332863at2759"/>
<dbReference type="Pfam" id="PF12706">
    <property type="entry name" value="Lactamase_B_2"/>
    <property type="match status" value="1"/>
</dbReference>
<dbReference type="PANTHER" id="PTHR15032">
    <property type="entry name" value="N-ACYL-PHOSPHATIDYLETHANOLAMINE-HYDROLYZING PHOSPHOLIPASE D"/>
    <property type="match status" value="1"/>
</dbReference>
<proteinExistence type="predicted"/>
<gene>
    <name evidence="3" type="ORF">BKA67DRAFT_529955</name>
</gene>
<evidence type="ECO:0000313" key="4">
    <source>
        <dbReference type="Proteomes" id="UP000758603"/>
    </source>
</evidence>
<dbReference type="SUPFAM" id="SSF56281">
    <property type="entry name" value="Metallo-hydrolase/oxidoreductase"/>
    <property type="match status" value="1"/>
</dbReference>
<dbReference type="GO" id="GO:0070290">
    <property type="term" value="F:N-acylphosphatidylethanolamine-specific phospholipase D activity"/>
    <property type="evidence" value="ECO:0007669"/>
    <property type="project" value="TreeGrafter"/>
</dbReference>
<dbReference type="GO" id="GO:0070292">
    <property type="term" value="P:N-acylphosphatidylethanolamine metabolic process"/>
    <property type="evidence" value="ECO:0007669"/>
    <property type="project" value="TreeGrafter"/>
</dbReference>
<name>A0A9P9A2V9_9PEZI</name>
<dbReference type="GO" id="GO:0070291">
    <property type="term" value="P:N-acylethanolamine metabolic process"/>
    <property type="evidence" value="ECO:0007669"/>
    <property type="project" value="TreeGrafter"/>
</dbReference>
<evidence type="ECO:0000313" key="3">
    <source>
        <dbReference type="EMBL" id="KAH6659822.1"/>
    </source>
</evidence>
<dbReference type="InterPro" id="IPR001279">
    <property type="entry name" value="Metallo-B-lactamas"/>
</dbReference>
<reference evidence="3" key="1">
    <citation type="journal article" date="2021" name="Nat. Commun.">
        <title>Genetic determinants of endophytism in the Arabidopsis root mycobiome.</title>
        <authorList>
            <person name="Mesny F."/>
            <person name="Miyauchi S."/>
            <person name="Thiergart T."/>
            <person name="Pickel B."/>
            <person name="Atanasova L."/>
            <person name="Karlsson M."/>
            <person name="Huettel B."/>
            <person name="Barry K.W."/>
            <person name="Haridas S."/>
            <person name="Chen C."/>
            <person name="Bauer D."/>
            <person name="Andreopoulos W."/>
            <person name="Pangilinan J."/>
            <person name="LaButti K."/>
            <person name="Riley R."/>
            <person name="Lipzen A."/>
            <person name="Clum A."/>
            <person name="Drula E."/>
            <person name="Henrissat B."/>
            <person name="Kohler A."/>
            <person name="Grigoriev I.V."/>
            <person name="Martin F.M."/>
            <person name="Hacquard S."/>
        </authorList>
    </citation>
    <scope>NUCLEOTIDE SEQUENCE</scope>
    <source>
        <strain evidence="3">MPI-SDFR-AT-0073</strain>
    </source>
</reference>
<feature type="region of interest" description="Disordered" evidence="1">
    <location>
        <begin position="1"/>
        <end position="38"/>
    </location>
</feature>
<dbReference type="AlphaFoldDB" id="A0A9P9A2V9"/>
<evidence type="ECO:0000256" key="1">
    <source>
        <dbReference type="SAM" id="MobiDB-lite"/>
    </source>
</evidence>
<evidence type="ECO:0000259" key="2">
    <source>
        <dbReference type="Pfam" id="PF12706"/>
    </source>
</evidence>
<dbReference type="RefSeq" id="XP_045963953.1">
    <property type="nucleotide sequence ID" value="XM_046099159.1"/>
</dbReference>
<sequence length="518" mass="58381">MFVTTVTKPERLGPVPSDVEKKTHHVKNSAGKTTKFTNPHESFSPVRMGILSTWFGTSPFPKPENDVVAVVKPEFLPSRTGAPGSEALRATWLGHACYYVEYPSGLRVLFDPVFEDHCAPIKRDLYKRFTQPPCKLSDLPFVDAVCISHSHYDHLSVDSVKEIRDNFPQAHFFVGLGLKDWFIQSGLENVTECDWWEDVDLTLTVKDGSASEKEANHAPQQPITGRISCLPCQHGSGRTGFDRDKTLWCSWAVSSSGGSSLDANQRSVLFLGDTGYRTVPRLPADVDDYAHPHDKLPTNPQFAQVGQLRGPFDLGLIPIGAYAPRAAFSGVHANPFDSVEIFRDTRCKRAMSIHWGTFILTTEDLREPPKLLKEALRRRGIPEEGVFDVWVRKGFQVGLEHYLLSQEGAGEEAYYMVILRCRILEYPELETGAYYTVWVRQRLQEREDSRVATKELGRDTQLNPLRKRSENGGTISWVFDNWLCEECCAAVDYLTSLSIRLSAQFMLPIKALIREVAE</sequence>
<organism evidence="3 4">
    <name type="scientific">Truncatella angustata</name>
    <dbReference type="NCBI Taxonomy" id="152316"/>
    <lineage>
        <taxon>Eukaryota</taxon>
        <taxon>Fungi</taxon>
        <taxon>Dikarya</taxon>
        <taxon>Ascomycota</taxon>
        <taxon>Pezizomycotina</taxon>
        <taxon>Sordariomycetes</taxon>
        <taxon>Xylariomycetidae</taxon>
        <taxon>Amphisphaeriales</taxon>
        <taxon>Sporocadaceae</taxon>
        <taxon>Truncatella</taxon>
    </lineage>
</organism>
<dbReference type="PANTHER" id="PTHR15032:SF4">
    <property type="entry name" value="N-ACYL-PHOSPHATIDYLETHANOLAMINE-HYDROLYZING PHOSPHOLIPASE D"/>
    <property type="match status" value="1"/>
</dbReference>
<protein>
    <submittedName>
        <fullName evidence="3">Beta-lactamase superfamily domain-containing protein</fullName>
    </submittedName>
</protein>
<feature type="domain" description="Metallo-beta-lactamase" evidence="2">
    <location>
        <begin position="107"/>
        <end position="355"/>
    </location>
</feature>
<accession>A0A9P9A2V9</accession>
<dbReference type="Gene3D" id="3.60.15.10">
    <property type="entry name" value="Ribonuclease Z/Hydroxyacylglutathione hydrolase-like"/>
    <property type="match status" value="1"/>
</dbReference>
<dbReference type="GO" id="GO:0005737">
    <property type="term" value="C:cytoplasm"/>
    <property type="evidence" value="ECO:0007669"/>
    <property type="project" value="TreeGrafter"/>
</dbReference>
<comment type="caution">
    <text evidence="3">The sequence shown here is derived from an EMBL/GenBank/DDBJ whole genome shotgun (WGS) entry which is preliminary data.</text>
</comment>
<dbReference type="GeneID" id="70128051"/>
<dbReference type="Proteomes" id="UP000758603">
    <property type="component" value="Unassembled WGS sequence"/>
</dbReference>
<keyword evidence="4" id="KW-1185">Reference proteome</keyword>
<dbReference type="EMBL" id="JAGPXC010000001">
    <property type="protein sequence ID" value="KAH6659822.1"/>
    <property type="molecule type" value="Genomic_DNA"/>
</dbReference>
<dbReference type="InterPro" id="IPR036866">
    <property type="entry name" value="RibonucZ/Hydroxyglut_hydro"/>
</dbReference>